<dbReference type="SUPFAM" id="SSF161093">
    <property type="entry name" value="MgtE membrane domain-like"/>
    <property type="match status" value="1"/>
</dbReference>
<dbReference type="EMBL" id="BAABWD010000001">
    <property type="protein sequence ID" value="GAA6131207.1"/>
    <property type="molecule type" value="Genomic_DNA"/>
</dbReference>
<evidence type="ECO:0000256" key="2">
    <source>
        <dbReference type="ARBA" id="ARBA00009749"/>
    </source>
</evidence>
<evidence type="ECO:0000256" key="5">
    <source>
        <dbReference type="ARBA" id="ARBA00022842"/>
    </source>
</evidence>
<dbReference type="InterPro" id="IPR036739">
    <property type="entry name" value="SLC41_membr_dom_sf"/>
</dbReference>
<comment type="subunit">
    <text evidence="9">Homodimer.</text>
</comment>
<comment type="similarity">
    <text evidence="2 9">Belongs to the SLC41A transporter family.</text>
</comment>
<evidence type="ECO:0000256" key="3">
    <source>
        <dbReference type="ARBA" id="ARBA00022448"/>
    </source>
</evidence>
<dbReference type="Pfam" id="PF03448">
    <property type="entry name" value="MgtE_N"/>
    <property type="match status" value="1"/>
</dbReference>
<sequence length="542" mass="58889">MSEADSHAIHTELDAIAEALAKGKRKRVRKLLRAMHPGKVASVLEALDPEQRQAAWQQVDDNTEEQVLRHLDGLMAAALQRDPQDDDLADDLDEDDEPGATTQIARVRDALEAGKFKRVGKAFKQMHPAKAAGLLEALPPDERSSVWDMLDAERAGKILVHLHEEVRARLALEMDEDELAAAAQKLDLDDLVDLIQDLPAGNGRQLLQAMDVRKRQQLLSMLSYPEDSAGGLMNTDHLSVRADVRVGSVLRYLRLLEDLPDHTDKVMVVDRKNRYQGVLRLSRLVTSPPEAQVGEVMDGEFKAIDVSLSSSEVARRFEDLDILSAAVVDDNDVLLGRITVDDVMDIIREDSERAMMNMAGLNDEADMFAPVLTSARRRAVWLGINLVTAFLAAWVIGLFQGTLEQIVALAVLMPIVASMGGIAGSQTLTLVIRGLALGQVEGGNARLLLGKELGIGFLNGLLWAAVVAALAILWFKSWQIGAIIAAAILLNLLCAALSGLLIPLLLRKLGIDPALAGSVILTTVTDVIGFLAFLGLATLFLL</sequence>
<keyword evidence="8" id="KW-0129">CBS domain</keyword>
<comment type="caution">
    <text evidence="11">The sequence shown here is derived from an EMBL/GenBank/DDBJ whole genome shotgun (WGS) entry which is preliminary data.</text>
</comment>
<proteinExistence type="inferred from homology"/>
<keyword evidence="6 9" id="KW-1133">Transmembrane helix</keyword>
<evidence type="ECO:0000313" key="11">
    <source>
        <dbReference type="EMBL" id="GAA6131207.1"/>
    </source>
</evidence>
<dbReference type="InterPro" id="IPR000644">
    <property type="entry name" value="CBS_dom"/>
</dbReference>
<dbReference type="Gene3D" id="1.25.60.10">
    <property type="entry name" value="MgtE N-terminal domain-like"/>
    <property type="match status" value="2"/>
</dbReference>
<evidence type="ECO:0000256" key="1">
    <source>
        <dbReference type="ARBA" id="ARBA00004141"/>
    </source>
</evidence>
<dbReference type="Gene3D" id="1.10.357.20">
    <property type="entry name" value="SLC41 divalent cation transporters, integral membrane domain"/>
    <property type="match status" value="1"/>
</dbReference>
<feature type="transmembrane region" description="Helical" evidence="9">
    <location>
        <begin position="406"/>
        <end position="432"/>
    </location>
</feature>
<accession>A0ABP9ZP44</accession>
<dbReference type="InterPro" id="IPR006667">
    <property type="entry name" value="SLC41_membr_dom"/>
</dbReference>
<dbReference type="Proteomes" id="UP001486808">
    <property type="component" value="Unassembled WGS sequence"/>
</dbReference>
<evidence type="ECO:0000256" key="8">
    <source>
        <dbReference type="PROSITE-ProRule" id="PRU00703"/>
    </source>
</evidence>
<keyword evidence="9" id="KW-1003">Cell membrane</keyword>
<reference evidence="11 12" key="1">
    <citation type="submission" date="2024-04" db="EMBL/GenBank/DDBJ databases">
        <title>Draft genome sequence of Halopseudomonas sabulinigri NBRC 116187.</title>
        <authorList>
            <person name="Miyakawa T."/>
            <person name="Kusuya Y."/>
            <person name="Miura T."/>
        </authorList>
    </citation>
    <scope>NUCLEOTIDE SEQUENCE [LARGE SCALE GENOMIC DNA]</scope>
    <source>
        <strain evidence="11 12">4NH20-0042</strain>
    </source>
</reference>
<dbReference type="InterPro" id="IPR006669">
    <property type="entry name" value="MgtE_transporter"/>
</dbReference>
<dbReference type="InterPro" id="IPR046342">
    <property type="entry name" value="CBS_dom_sf"/>
</dbReference>
<dbReference type="SUPFAM" id="SSF158791">
    <property type="entry name" value="MgtE N-terminal domain-like"/>
    <property type="match status" value="2"/>
</dbReference>
<dbReference type="RefSeq" id="WP_353387660.1">
    <property type="nucleotide sequence ID" value="NZ_BAABWD010000001.1"/>
</dbReference>
<dbReference type="PROSITE" id="PS51371">
    <property type="entry name" value="CBS"/>
    <property type="match status" value="1"/>
</dbReference>
<name>A0ABP9ZP44_9GAMM</name>
<keyword evidence="7 9" id="KW-0472">Membrane</keyword>
<feature type="domain" description="CBS" evidence="10">
    <location>
        <begin position="297"/>
        <end position="355"/>
    </location>
</feature>
<comment type="subcellular location">
    <subcellularLocation>
        <location evidence="9">Cell membrane</location>
        <topology evidence="9">Multi-pass membrane protein</topology>
    </subcellularLocation>
    <subcellularLocation>
        <location evidence="1">Membrane</location>
        <topology evidence="1">Multi-pass membrane protein</topology>
    </subcellularLocation>
</comment>
<keyword evidence="9" id="KW-0479">Metal-binding</keyword>
<organism evidence="11 12">
    <name type="scientific">Halopseudomonas sabulinigri</name>
    <dbReference type="NCBI Taxonomy" id="472181"/>
    <lineage>
        <taxon>Bacteria</taxon>
        <taxon>Pseudomonadati</taxon>
        <taxon>Pseudomonadota</taxon>
        <taxon>Gammaproteobacteria</taxon>
        <taxon>Pseudomonadales</taxon>
        <taxon>Pseudomonadaceae</taxon>
        <taxon>Halopseudomonas</taxon>
    </lineage>
</organism>
<evidence type="ECO:0000256" key="6">
    <source>
        <dbReference type="ARBA" id="ARBA00022989"/>
    </source>
</evidence>
<evidence type="ECO:0000256" key="7">
    <source>
        <dbReference type="ARBA" id="ARBA00023136"/>
    </source>
</evidence>
<keyword evidence="4 9" id="KW-0812">Transmembrane</keyword>
<dbReference type="Pfam" id="PF00571">
    <property type="entry name" value="CBS"/>
    <property type="match status" value="1"/>
</dbReference>
<feature type="transmembrane region" description="Helical" evidence="9">
    <location>
        <begin position="379"/>
        <end position="400"/>
    </location>
</feature>
<feature type="transmembrane region" description="Helical" evidence="9">
    <location>
        <begin position="518"/>
        <end position="541"/>
    </location>
</feature>
<dbReference type="InterPro" id="IPR006668">
    <property type="entry name" value="Mg_transptr_MgtE_intracell_dom"/>
</dbReference>
<dbReference type="InterPro" id="IPR038076">
    <property type="entry name" value="MgtE_N_sf"/>
</dbReference>
<evidence type="ECO:0000313" key="12">
    <source>
        <dbReference type="Proteomes" id="UP001486808"/>
    </source>
</evidence>
<dbReference type="Gene3D" id="3.10.580.10">
    <property type="entry name" value="CBS-domain"/>
    <property type="match status" value="1"/>
</dbReference>
<dbReference type="NCBIfam" id="TIGR00400">
    <property type="entry name" value="mgtE"/>
    <property type="match status" value="1"/>
</dbReference>
<evidence type="ECO:0000259" key="10">
    <source>
        <dbReference type="PROSITE" id="PS51371"/>
    </source>
</evidence>
<dbReference type="PANTHER" id="PTHR43773:SF1">
    <property type="entry name" value="MAGNESIUM TRANSPORTER MGTE"/>
    <property type="match status" value="1"/>
</dbReference>
<evidence type="ECO:0000256" key="4">
    <source>
        <dbReference type="ARBA" id="ARBA00022692"/>
    </source>
</evidence>
<dbReference type="SMART" id="SM00924">
    <property type="entry name" value="MgtE_N"/>
    <property type="match status" value="1"/>
</dbReference>
<gene>
    <name evidence="11" type="primary">mgtE_1</name>
    <name evidence="11" type="ORF">NBRC116187_15670</name>
</gene>
<protein>
    <recommendedName>
        <fullName evidence="9">Magnesium transporter MgtE</fullName>
    </recommendedName>
</protein>
<dbReference type="PANTHER" id="PTHR43773">
    <property type="entry name" value="MAGNESIUM TRANSPORTER MGTE"/>
    <property type="match status" value="1"/>
</dbReference>
<comment type="function">
    <text evidence="9">Acts as a magnesium transporter.</text>
</comment>
<dbReference type="SUPFAM" id="SSF54631">
    <property type="entry name" value="CBS-domain pair"/>
    <property type="match status" value="1"/>
</dbReference>
<feature type="transmembrane region" description="Helical" evidence="9">
    <location>
        <begin position="480"/>
        <end position="506"/>
    </location>
</feature>
<keyword evidence="3 9" id="KW-0813">Transport</keyword>
<evidence type="ECO:0000256" key="9">
    <source>
        <dbReference type="RuleBase" id="RU362011"/>
    </source>
</evidence>
<keyword evidence="12" id="KW-1185">Reference proteome</keyword>
<keyword evidence="5 9" id="KW-0460">Magnesium</keyword>
<feature type="transmembrane region" description="Helical" evidence="9">
    <location>
        <begin position="453"/>
        <end position="474"/>
    </location>
</feature>
<dbReference type="CDD" id="cd04606">
    <property type="entry name" value="CBS_pair_Mg_transporter"/>
    <property type="match status" value="1"/>
</dbReference>
<dbReference type="Pfam" id="PF01769">
    <property type="entry name" value="MgtE"/>
    <property type="match status" value="1"/>
</dbReference>